<accession>A0A1F8FKG9</accession>
<feature type="transmembrane region" description="Helical" evidence="5">
    <location>
        <begin position="213"/>
        <end position="234"/>
    </location>
</feature>
<feature type="transmembrane region" description="Helical" evidence="5">
    <location>
        <begin position="39"/>
        <end position="61"/>
    </location>
</feature>
<evidence type="ECO:0000256" key="5">
    <source>
        <dbReference type="SAM" id="Phobius"/>
    </source>
</evidence>
<dbReference type="Gene3D" id="1.20.1250.20">
    <property type="entry name" value="MFS general substrate transporter like domains"/>
    <property type="match status" value="2"/>
</dbReference>
<evidence type="ECO:0000259" key="6">
    <source>
        <dbReference type="PROSITE" id="PS50850"/>
    </source>
</evidence>
<dbReference type="PANTHER" id="PTHR23518">
    <property type="entry name" value="C-METHYLTRANSFERASE"/>
    <property type="match status" value="1"/>
</dbReference>
<keyword evidence="4 5" id="KW-0472">Membrane</keyword>
<dbReference type="GO" id="GO:0022857">
    <property type="term" value="F:transmembrane transporter activity"/>
    <property type="evidence" value="ECO:0007669"/>
    <property type="project" value="InterPro"/>
</dbReference>
<evidence type="ECO:0000313" key="8">
    <source>
        <dbReference type="Proteomes" id="UP000178197"/>
    </source>
</evidence>
<keyword evidence="3 5" id="KW-1133">Transmembrane helix</keyword>
<dbReference type="PROSITE" id="PS00216">
    <property type="entry name" value="SUGAR_TRANSPORT_1"/>
    <property type="match status" value="1"/>
</dbReference>
<evidence type="ECO:0000256" key="3">
    <source>
        <dbReference type="ARBA" id="ARBA00022989"/>
    </source>
</evidence>
<feature type="transmembrane region" description="Helical" evidence="5">
    <location>
        <begin position="246"/>
        <end position="264"/>
    </location>
</feature>
<feature type="transmembrane region" description="Helical" evidence="5">
    <location>
        <begin position="139"/>
        <end position="159"/>
    </location>
</feature>
<evidence type="ECO:0000313" key="7">
    <source>
        <dbReference type="EMBL" id="OGN13531.1"/>
    </source>
</evidence>
<dbReference type="InterPro" id="IPR005829">
    <property type="entry name" value="Sugar_transporter_CS"/>
</dbReference>
<protein>
    <recommendedName>
        <fullName evidence="6">Major facilitator superfamily (MFS) profile domain-containing protein</fullName>
    </recommendedName>
</protein>
<evidence type="ECO:0000256" key="2">
    <source>
        <dbReference type="ARBA" id="ARBA00022692"/>
    </source>
</evidence>
<dbReference type="EMBL" id="MGJT01000005">
    <property type="protein sequence ID" value="OGN13531.1"/>
    <property type="molecule type" value="Genomic_DNA"/>
</dbReference>
<dbReference type="PROSITE" id="PS50850">
    <property type="entry name" value="MFS"/>
    <property type="match status" value="1"/>
</dbReference>
<reference evidence="7 8" key="1">
    <citation type="journal article" date="2016" name="Nat. Commun.">
        <title>Thousands of microbial genomes shed light on interconnected biogeochemical processes in an aquifer system.</title>
        <authorList>
            <person name="Anantharaman K."/>
            <person name="Brown C.T."/>
            <person name="Hug L.A."/>
            <person name="Sharon I."/>
            <person name="Castelle C.J."/>
            <person name="Probst A.J."/>
            <person name="Thomas B.C."/>
            <person name="Singh A."/>
            <person name="Wilkins M.J."/>
            <person name="Karaoz U."/>
            <person name="Brodie E.L."/>
            <person name="Williams K.H."/>
            <person name="Hubbard S.S."/>
            <person name="Banfield J.F."/>
        </authorList>
    </citation>
    <scope>NUCLEOTIDE SEQUENCE [LARGE SCALE GENOMIC DNA]</scope>
</reference>
<dbReference type="GO" id="GO:0016020">
    <property type="term" value="C:membrane"/>
    <property type="evidence" value="ECO:0007669"/>
    <property type="project" value="UniProtKB-SubCell"/>
</dbReference>
<dbReference type="AlphaFoldDB" id="A0A1F8FKG9"/>
<dbReference type="InterPro" id="IPR011701">
    <property type="entry name" value="MFS"/>
</dbReference>
<feature type="transmembrane region" description="Helical" evidence="5">
    <location>
        <begin position="367"/>
        <end position="387"/>
    </location>
</feature>
<dbReference type="Proteomes" id="UP000178197">
    <property type="component" value="Unassembled WGS sequence"/>
</dbReference>
<proteinExistence type="predicted"/>
<feature type="domain" description="Major facilitator superfamily (MFS) profile" evidence="6">
    <location>
        <begin position="8"/>
        <end position="391"/>
    </location>
</feature>
<dbReference type="InterPro" id="IPR020846">
    <property type="entry name" value="MFS_dom"/>
</dbReference>
<organism evidence="7 8">
    <name type="scientific">Candidatus Yanofskybacteria bacterium RIFCSPHIGHO2_02_FULL_43_15c</name>
    <dbReference type="NCBI Taxonomy" id="1802679"/>
    <lineage>
        <taxon>Bacteria</taxon>
        <taxon>Candidatus Yanofskyibacteriota</taxon>
    </lineage>
</organism>
<dbReference type="InterPro" id="IPR036259">
    <property type="entry name" value="MFS_trans_sf"/>
</dbReference>
<gene>
    <name evidence="7" type="ORF">A3C71_02470</name>
</gene>
<name>A0A1F8FKG9_9BACT</name>
<feature type="transmembrane region" description="Helical" evidence="5">
    <location>
        <begin position="276"/>
        <end position="295"/>
    </location>
</feature>
<dbReference type="CDD" id="cd17370">
    <property type="entry name" value="MFS_MJ1317_like"/>
    <property type="match status" value="1"/>
</dbReference>
<evidence type="ECO:0000256" key="4">
    <source>
        <dbReference type="ARBA" id="ARBA00023136"/>
    </source>
</evidence>
<feature type="transmembrane region" description="Helical" evidence="5">
    <location>
        <begin position="339"/>
        <end position="361"/>
    </location>
</feature>
<sequence>MKVIHMFNVILLGLTSLFADFSSEIIVPLMPFFIKSLGGAGLAIGLISGIGDAVAAILKVVSGRLADRTKVFKKIVLSGYAFSALAKFFFPLASTWQHILAARSVERIGKGLRDAPRDAIVSESVDHHRRGSGFGLQRAMDSFGAILGSVTVLILFWKFNFDFRAIFFLAALIGLIAIIPIIFVREPSTLVNYKPKKTLEFSKLNFSPILKKFIGISTLLYLGNFSFMFLILKAQTTFGYLNFKDSVALTLLLYILFNVFDTIFSQPAGQLSDWIGRKKVITIGYVLLAATFAGFLLANSFLALLFIFPLYGLFKAFIDASQKSFVSDLSEVENRSTALGAFEASTGLVLIPGGIIAGLLWNVNPNFTFIYGLVVSISALVLLQTLIKEKRRV</sequence>
<dbReference type="SUPFAM" id="SSF103473">
    <property type="entry name" value="MFS general substrate transporter"/>
    <property type="match status" value="1"/>
</dbReference>
<comment type="caution">
    <text evidence="7">The sequence shown here is derived from an EMBL/GenBank/DDBJ whole genome shotgun (WGS) entry which is preliminary data.</text>
</comment>
<dbReference type="PANTHER" id="PTHR23518:SF2">
    <property type="entry name" value="MAJOR FACILITATOR SUPERFAMILY TRANSPORTER"/>
    <property type="match status" value="1"/>
</dbReference>
<feature type="transmembrane region" description="Helical" evidence="5">
    <location>
        <begin position="165"/>
        <end position="184"/>
    </location>
</feature>
<keyword evidence="2 5" id="KW-0812">Transmembrane</keyword>
<dbReference type="Pfam" id="PF07690">
    <property type="entry name" value="MFS_1"/>
    <property type="match status" value="1"/>
</dbReference>
<comment type="subcellular location">
    <subcellularLocation>
        <location evidence="1">Membrane</location>
        <topology evidence="1">Multi-pass membrane protein</topology>
    </subcellularLocation>
</comment>
<evidence type="ECO:0000256" key="1">
    <source>
        <dbReference type="ARBA" id="ARBA00004141"/>
    </source>
</evidence>